<dbReference type="Proteomes" id="UP000094426">
    <property type="component" value="Unassembled WGS sequence"/>
</dbReference>
<gene>
    <name evidence="2" type="ORF">ATY41_03710</name>
</gene>
<dbReference type="AlphaFoldDB" id="A0A1E2SIU3"/>
<sequence length="84" mass="9240">MSDKTRDAAHRAADEIGSVASSSASGRASGRTLALGVLVPSVSRWFYTQVLEGLDTVFVRTFATPRTSFCNRDWMMPRTRSSRV</sequence>
<reference evidence="2 3" key="1">
    <citation type="submission" date="2015-11" db="EMBL/GenBank/DDBJ databases">
        <authorList>
            <person name="Zhang Y."/>
            <person name="Guo Z."/>
        </authorList>
    </citation>
    <scope>NUCLEOTIDE SEQUENCE [LARGE SCALE GENOMIC DNA]</scope>
    <source>
        <strain evidence="3">gdw1</strain>
    </source>
</reference>
<protein>
    <submittedName>
        <fullName evidence="2">Uncharacterized protein</fullName>
    </submittedName>
</protein>
<evidence type="ECO:0000313" key="3">
    <source>
        <dbReference type="Proteomes" id="UP000094426"/>
    </source>
</evidence>
<feature type="compositionally biased region" description="Low complexity" evidence="1">
    <location>
        <begin position="17"/>
        <end position="30"/>
    </location>
</feature>
<comment type="caution">
    <text evidence="2">The sequence shown here is derived from an EMBL/GenBank/DDBJ whole genome shotgun (WGS) entry which is preliminary data.</text>
</comment>
<organism evidence="2 3">
    <name type="scientific">Leifsonia xyli subsp. xyli</name>
    <dbReference type="NCBI Taxonomy" id="59736"/>
    <lineage>
        <taxon>Bacteria</taxon>
        <taxon>Bacillati</taxon>
        <taxon>Actinomycetota</taxon>
        <taxon>Actinomycetes</taxon>
        <taxon>Micrococcales</taxon>
        <taxon>Microbacteriaceae</taxon>
        <taxon>Leifsonia</taxon>
    </lineage>
</organism>
<feature type="region of interest" description="Disordered" evidence="1">
    <location>
        <begin position="1"/>
        <end position="30"/>
    </location>
</feature>
<accession>A0A1E2SIU3</accession>
<name>A0A1E2SIU3_LEIXY</name>
<feature type="compositionally biased region" description="Basic and acidic residues" evidence="1">
    <location>
        <begin position="1"/>
        <end position="14"/>
    </location>
</feature>
<dbReference type="EMBL" id="LNZG01000034">
    <property type="protein sequence ID" value="ODA89772.1"/>
    <property type="molecule type" value="Genomic_DNA"/>
</dbReference>
<evidence type="ECO:0000256" key="1">
    <source>
        <dbReference type="SAM" id="MobiDB-lite"/>
    </source>
</evidence>
<proteinExistence type="predicted"/>
<evidence type="ECO:0000313" key="2">
    <source>
        <dbReference type="EMBL" id="ODA89772.1"/>
    </source>
</evidence>